<accession>N4X0A5</accession>
<dbReference type="InterPro" id="IPR010730">
    <property type="entry name" value="HET"/>
</dbReference>
<dbReference type="PANTHER" id="PTHR24148">
    <property type="entry name" value="ANKYRIN REPEAT DOMAIN-CONTAINING PROTEIN 39 HOMOLOG-RELATED"/>
    <property type="match status" value="1"/>
</dbReference>
<dbReference type="EMBL" id="KB733455">
    <property type="protein sequence ID" value="ENI05120.1"/>
    <property type="molecule type" value="Genomic_DNA"/>
</dbReference>
<dbReference type="PANTHER" id="PTHR24148:SF73">
    <property type="entry name" value="HET DOMAIN PROTEIN (AFU_ORTHOLOGUE AFUA_8G01020)"/>
    <property type="match status" value="1"/>
</dbReference>
<evidence type="ECO:0000313" key="3">
    <source>
        <dbReference type="Proteomes" id="UP000012338"/>
    </source>
</evidence>
<name>N4X0A5_COCH4</name>
<dbReference type="Pfam" id="PF26639">
    <property type="entry name" value="Het-6_barrel"/>
    <property type="match status" value="1"/>
</dbReference>
<dbReference type="Pfam" id="PF06985">
    <property type="entry name" value="HET"/>
    <property type="match status" value="1"/>
</dbReference>
<organism evidence="2 3">
    <name type="scientific">Cochliobolus heterostrophus (strain C4 / ATCC 48331 / race T)</name>
    <name type="common">Southern corn leaf blight fungus</name>
    <name type="synonym">Bipolaris maydis</name>
    <dbReference type="NCBI Taxonomy" id="665024"/>
    <lineage>
        <taxon>Eukaryota</taxon>
        <taxon>Fungi</taxon>
        <taxon>Dikarya</taxon>
        <taxon>Ascomycota</taxon>
        <taxon>Pezizomycotina</taxon>
        <taxon>Dothideomycetes</taxon>
        <taxon>Pleosporomycetidae</taxon>
        <taxon>Pleosporales</taxon>
        <taxon>Pleosporineae</taxon>
        <taxon>Pleosporaceae</taxon>
        <taxon>Bipolaris</taxon>
    </lineage>
</organism>
<evidence type="ECO:0000313" key="2">
    <source>
        <dbReference type="EMBL" id="ENI05120.1"/>
    </source>
</evidence>
<reference evidence="3" key="2">
    <citation type="journal article" date="2013" name="PLoS Genet.">
        <title>Comparative genome structure, secondary metabolite, and effector coding capacity across Cochliobolus pathogens.</title>
        <authorList>
            <person name="Condon B.J."/>
            <person name="Leng Y."/>
            <person name="Wu D."/>
            <person name="Bushley K.E."/>
            <person name="Ohm R.A."/>
            <person name="Otillar R."/>
            <person name="Martin J."/>
            <person name="Schackwitz W."/>
            <person name="Grimwood J."/>
            <person name="MohdZainudin N."/>
            <person name="Xue C."/>
            <person name="Wang R."/>
            <person name="Manning V.A."/>
            <person name="Dhillon B."/>
            <person name="Tu Z.J."/>
            <person name="Steffenson B.J."/>
            <person name="Salamov A."/>
            <person name="Sun H."/>
            <person name="Lowry S."/>
            <person name="LaButti K."/>
            <person name="Han J."/>
            <person name="Copeland A."/>
            <person name="Lindquist E."/>
            <person name="Barry K."/>
            <person name="Schmutz J."/>
            <person name="Baker S.E."/>
            <person name="Ciuffetti L.M."/>
            <person name="Grigoriev I.V."/>
            <person name="Zhong S."/>
            <person name="Turgeon B.G."/>
        </authorList>
    </citation>
    <scope>NUCLEOTIDE SEQUENCE [LARGE SCALE GENOMIC DNA]</scope>
    <source>
        <strain evidence="3">C4 / ATCC 48331 / race T</strain>
    </source>
</reference>
<dbReference type="Proteomes" id="UP000012338">
    <property type="component" value="Unassembled WGS sequence"/>
</dbReference>
<proteinExistence type="predicted"/>
<gene>
    <name evidence="2" type="ORF">COCC4DRAFT_81406</name>
</gene>
<dbReference type="HOGENOM" id="CLU_004184_7_4_1"/>
<keyword evidence="3" id="KW-1185">Reference proteome</keyword>
<dbReference type="GeneID" id="25848291"/>
<reference evidence="2 3" key="1">
    <citation type="journal article" date="2012" name="PLoS Pathog.">
        <title>Diverse lifestyles and strategies of plant pathogenesis encoded in the genomes of eighteen Dothideomycetes fungi.</title>
        <authorList>
            <person name="Ohm R.A."/>
            <person name="Feau N."/>
            <person name="Henrissat B."/>
            <person name="Schoch C.L."/>
            <person name="Horwitz B.A."/>
            <person name="Barry K.W."/>
            <person name="Condon B.J."/>
            <person name="Copeland A.C."/>
            <person name="Dhillon B."/>
            <person name="Glaser F."/>
            <person name="Hesse C.N."/>
            <person name="Kosti I."/>
            <person name="LaButti K."/>
            <person name="Lindquist E.A."/>
            <person name="Lucas S."/>
            <person name="Salamov A.A."/>
            <person name="Bradshaw R.E."/>
            <person name="Ciuffetti L."/>
            <person name="Hamelin R.C."/>
            <person name="Kema G.H.J."/>
            <person name="Lawrence C."/>
            <person name="Scott J.A."/>
            <person name="Spatafora J.W."/>
            <person name="Turgeon B.G."/>
            <person name="de Wit P.J.G.M."/>
            <person name="Zhong S."/>
            <person name="Goodwin S.B."/>
            <person name="Grigoriev I.V."/>
        </authorList>
    </citation>
    <scope>NUCLEOTIDE SEQUENCE [LARGE SCALE GENOMIC DNA]</scope>
    <source>
        <strain evidence="3">C4 / ATCC 48331 / race T</strain>
    </source>
</reference>
<dbReference type="AlphaFoldDB" id="N4X0A5"/>
<dbReference type="InterPro" id="IPR052895">
    <property type="entry name" value="HetReg/Transcr_Mod"/>
</dbReference>
<sequence>MRALPVHALWPPPGLLVQAAIPPALPDAAQSDLFEQQIAQAADDGKAKDVLTAAPTRDRPAPKISMSTEQHTPVFPITMARRIISKLTHVFNKKSDDHDFYTPLPTDPPTIRLLRLLPGRQEDDINAQLQSYSIAKAQNRYITISYTWGHGEVVPNRLIRCNDKSISISENLFTALRTLRQYDHPILLWADALCINQEDILERTQQVGLMGEIYRNSKETMIWLGEPAANEDVGTDLLRRYPVQRQISASTSSRSRKLPLEPIWTGDTDDDELRNVYLLDFKRSSASNMNTKLMGHPRVDDDSTGPDVFGALCLLQDYAEGTSYPLLNALNLEKTFALHEHGVTSDWHGLVLARAHVRGSRSSRVWAGLARLMSRSWWQRVWIIQETVLSRKATIRYGVLSAPWSMFAKAATNHIKQRHTLCLDLGGTLQGQDILDRFSDFVLRIEDIRLQYLARSHSGTILQLLWRFRPLQATEKRDKVFALLGLTTNWQDLPPLLPDYISDTAATFTSTTVSNIQRAGSLSVLAGDLEAVLNRKRLNGIPSWVMDWSLPCLPVEIERVNSLCIYKASASRIGTVRFHPINQLLDVEAVYVDSVTTVGEISRHTQISDTCAVIKSWNLLTKLLEQSNHTYPSGGTYENAFWRTLIGDVVRTSTDPDTYWEQESYRRAIPEDYDAFRAWSMWSRCISRDTFSRSAAFSKRDLDEGISAIHHALKNATTSRRFFLTSSGYMGLGPKTTTEGDSIYVFKGSNVPFMVRKGLPVSIYDDNWTILVSGSEDGGKDLARHTASHSLDAFQMVGDCFMYGAMDGEVFEQPRADICNLYLS</sequence>
<dbReference type="OrthoDB" id="3557394at2759"/>
<feature type="domain" description="Heterokaryon incompatibility" evidence="1">
    <location>
        <begin position="141"/>
        <end position="386"/>
    </location>
</feature>
<dbReference type="RefSeq" id="XP_014079029.1">
    <property type="nucleotide sequence ID" value="XM_014223554.1"/>
</dbReference>
<evidence type="ECO:0000259" key="1">
    <source>
        <dbReference type="Pfam" id="PF06985"/>
    </source>
</evidence>
<protein>
    <recommendedName>
        <fullName evidence="1">Heterokaryon incompatibility domain-containing protein</fullName>
    </recommendedName>
</protein>